<dbReference type="AlphaFoldDB" id="A0AAW9S0F7"/>
<dbReference type="EMBL" id="JBDKWZ010000006">
    <property type="protein sequence ID" value="MEN7548695.1"/>
    <property type="molecule type" value="Genomic_DNA"/>
</dbReference>
<dbReference type="GO" id="GO:0030288">
    <property type="term" value="C:outer membrane-bounded periplasmic space"/>
    <property type="evidence" value="ECO:0007669"/>
    <property type="project" value="TreeGrafter"/>
</dbReference>
<organism evidence="6 7">
    <name type="scientific">Rapidithrix thailandica</name>
    <dbReference type="NCBI Taxonomy" id="413964"/>
    <lineage>
        <taxon>Bacteria</taxon>
        <taxon>Pseudomonadati</taxon>
        <taxon>Bacteroidota</taxon>
        <taxon>Cytophagia</taxon>
        <taxon>Cytophagales</taxon>
        <taxon>Flammeovirgaceae</taxon>
        <taxon>Rapidithrix</taxon>
    </lineage>
</organism>
<evidence type="ECO:0000256" key="2">
    <source>
        <dbReference type="ARBA" id="ARBA00011901"/>
    </source>
</evidence>
<evidence type="ECO:0000256" key="1">
    <source>
        <dbReference type="ARBA" id="ARBA00001561"/>
    </source>
</evidence>
<dbReference type="GO" id="GO:0009253">
    <property type="term" value="P:peptidoglycan catabolic process"/>
    <property type="evidence" value="ECO:0007669"/>
    <property type="project" value="InterPro"/>
</dbReference>
<evidence type="ECO:0000256" key="4">
    <source>
        <dbReference type="SAM" id="SignalP"/>
    </source>
</evidence>
<dbReference type="GO" id="GO:0008745">
    <property type="term" value="F:N-acetylmuramoyl-L-alanine amidase activity"/>
    <property type="evidence" value="ECO:0007669"/>
    <property type="project" value="UniProtKB-EC"/>
</dbReference>
<keyword evidence="7" id="KW-1185">Reference proteome</keyword>
<dbReference type="InterPro" id="IPR050695">
    <property type="entry name" value="N-acetylmuramoyl_amidase_3"/>
</dbReference>
<dbReference type="SUPFAM" id="SSF53187">
    <property type="entry name" value="Zn-dependent exopeptidases"/>
    <property type="match status" value="1"/>
</dbReference>
<keyword evidence="4" id="KW-0732">Signal</keyword>
<sequence length="302" mass="34522">MRKNALTIILLVCWLVSYPGHSWAHFAADPDRKKVVKVVIDPGHGGQDPGKVRGSDNLLHEKDINLAIALKLGHYLEKNIKNIKIYYTRKSDIYRSLEKRVDMANKVNADYFISIHCNSNPNRGIYGTKTHIHSHRLERSKVLAQQIEHEFASRGGRKSRGIMSAYDRGYNLYVLQHAKMPGVLVETGFLTNPNEEKYLNSKQGQVYTASAIYRAFKEYLKGKYTLDASEFKIQIMATAKPVSTQSNVFQSLKHKVERVMVTEKVCRYKYMVGKCTEYSDAIKILNEVKKAGFKDAFIVKTR</sequence>
<proteinExistence type="predicted"/>
<evidence type="ECO:0000259" key="5">
    <source>
        <dbReference type="SMART" id="SM00646"/>
    </source>
</evidence>
<name>A0AAW9S0F7_9BACT</name>
<accession>A0AAW9S0F7</accession>
<feature type="domain" description="MurNAc-LAA" evidence="5">
    <location>
        <begin position="101"/>
        <end position="217"/>
    </location>
</feature>
<feature type="signal peptide" evidence="4">
    <location>
        <begin position="1"/>
        <end position="24"/>
    </location>
</feature>
<dbReference type="Proteomes" id="UP001403385">
    <property type="component" value="Unassembled WGS sequence"/>
</dbReference>
<evidence type="ECO:0000313" key="7">
    <source>
        <dbReference type="Proteomes" id="UP001403385"/>
    </source>
</evidence>
<dbReference type="Pfam" id="PF01520">
    <property type="entry name" value="Amidase_3"/>
    <property type="match status" value="1"/>
</dbReference>
<keyword evidence="3 6" id="KW-0378">Hydrolase</keyword>
<dbReference type="Gene3D" id="3.40.630.40">
    <property type="entry name" value="Zn-dependent exopeptidases"/>
    <property type="match status" value="1"/>
</dbReference>
<feature type="chain" id="PRO_5043948177" description="N-acetylmuramoyl-L-alanine amidase" evidence="4">
    <location>
        <begin position="25"/>
        <end position="302"/>
    </location>
</feature>
<protein>
    <recommendedName>
        <fullName evidence="2">N-acetylmuramoyl-L-alanine amidase</fullName>
        <ecNumber evidence="2">3.5.1.28</ecNumber>
    </recommendedName>
</protein>
<comment type="caution">
    <text evidence="6">The sequence shown here is derived from an EMBL/GenBank/DDBJ whole genome shotgun (WGS) entry which is preliminary data.</text>
</comment>
<dbReference type="RefSeq" id="WP_346821472.1">
    <property type="nucleotide sequence ID" value="NZ_JBDKWZ010000006.1"/>
</dbReference>
<dbReference type="InterPro" id="IPR002508">
    <property type="entry name" value="MurNAc-LAA_cat"/>
</dbReference>
<gene>
    <name evidence="6" type="ORF">AAG747_12290</name>
</gene>
<evidence type="ECO:0000313" key="6">
    <source>
        <dbReference type="EMBL" id="MEN7548695.1"/>
    </source>
</evidence>
<dbReference type="SMART" id="SM00646">
    <property type="entry name" value="Ami_3"/>
    <property type="match status" value="1"/>
</dbReference>
<evidence type="ECO:0000256" key="3">
    <source>
        <dbReference type="ARBA" id="ARBA00022801"/>
    </source>
</evidence>
<comment type="catalytic activity">
    <reaction evidence="1">
        <text>Hydrolyzes the link between N-acetylmuramoyl residues and L-amino acid residues in certain cell-wall glycopeptides.</text>
        <dbReference type="EC" id="3.5.1.28"/>
    </reaction>
</comment>
<dbReference type="CDD" id="cd02696">
    <property type="entry name" value="MurNAc-LAA"/>
    <property type="match status" value="1"/>
</dbReference>
<reference evidence="6 7" key="1">
    <citation type="submission" date="2024-04" db="EMBL/GenBank/DDBJ databases">
        <title>Novel genus in family Flammeovirgaceae.</title>
        <authorList>
            <person name="Nguyen T.H."/>
            <person name="Vuong T.Q."/>
            <person name="Le H."/>
            <person name="Kim S.-G."/>
        </authorList>
    </citation>
    <scope>NUCLEOTIDE SEQUENCE [LARGE SCALE GENOMIC DNA]</scope>
    <source>
        <strain evidence="6 7">JCM 23209</strain>
    </source>
</reference>
<dbReference type="PANTHER" id="PTHR30404:SF0">
    <property type="entry name" value="N-ACETYLMURAMOYL-L-ALANINE AMIDASE AMIC"/>
    <property type="match status" value="1"/>
</dbReference>
<dbReference type="PANTHER" id="PTHR30404">
    <property type="entry name" value="N-ACETYLMURAMOYL-L-ALANINE AMIDASE"/>
    <property type="match status" value="1"/>
</dbReference>
<dbReference type="EC" id="3.5.1.28" evidence="2"/>